<dbReference type="Proteomes" id="UP001623330">
    <property type="component" value="Unassembled WGS sequence"/>
</dbReference>
<keyword evidence="3" id="KW-1185">Reference proteome</keyword>
<accession>A0ABR4NV26</accession>
<evidence type="ECO:0000313" key="3">
    <source>
        <dbReference type="Proteomes" id="UP001623330"/>
    </source>
</evidence>
<sequence length="311" mass="34782">MASLIRTRAYSSQVTHDFINSILARAQEATSKNKEVINASRPTGKFQNQRGKKNFNQNRGNGKRIQVKDENKATPPPTGARTKQPQFKKAQGNKSNGVVDNDMLDVLSKDTSKLNSRNGSINRNRNTRTQGNKKSHMINSVNVTKRTASPREVALRKPSDSTTFEPFIPTPMSLFPYSTPIFNLPVNNILNASMKTMKDSAAQKSCNVASYNAAKSGILDKERFLSTTKLDIDLDVLKTTMHGEYFILPMIIAKDFDKLTKKEDKRADLLKNSLAVRYALNANNMPEDKKQILYEVCTGLKPVVELSELKV</sequence>
<feature type="region of interest" description="Disordered" evidence="1">
    <location>
        <begin position="29"/>
        <end position="133"/>
    </location>
</feature>
<gene>
    <name evidence="2" type="ORF">RNJ44_04498</name>
</gene>
<reference evidence="2 3" key="1">
    <citation type="submission" date="2024-05" db="EMBL/GenBank/DDBJ databases">
        <title>Long read based assembly of the Candida bracarensis genome reveals expanded adhesin content.</title>
        <authorList>
            <person name="Marcet-Houben M."/>
            <person name="Ksiezopolska E."/>
            <person name="Gabaldon T."/>
        </authorList>
    </citation>
    <scope>NUCLEOTIDE SEQUENCE [LARGE SCALE GENOMIC DNA]</scope>
    <source>
        <strain evidence="2 3">CBM6</strain>
    </source>
</reference>
<dbReference type="EMBL" id="JBEVYD010000005">
    <property type="protein sequence ID" value="KAL3232582.1"/>
    <property type="molecule type" value="Genomic_DNA"/>
</dbReference>
<feature type="compositionally biased region" description="Low complexity" evidence="1">
    <location>
        <begin position="115"/>
        <end position="129"/>
    </location>
</feature>
<evidence type="ECO:0000256" key="1">
    <source>
        <dbReference type="SAM" id="MobiDB-lite"/>
    </source>
</evidence>
<name>A0ABR4NV26_9SACH</name>
<comment type="caution">
    <text evidence="2">The sequence shown here is derived from an EMBL/GenBank/DDBJ whole genome shotgun (WGS) entry which is preliminary data.</text>
</comment>
<proteinExistence type="predicted"/>
<protein>
    <submittedName>
        <fullName evidence="2">Small ribosomal subunit protein mS46</fullName>
    </submittedName>
</protein>
<evidence type="ECO:0000313" key="2">
    <source>
        <dbReference type="EMBL" id="KAL3232582.1"/>
    </source>
</evidence>
<feature type="compositionally biased region" description="Polar residues" evidence="1">
    <location>
        <begin position="45"/>
        <end position="60"/>
    </location>
</feature>
<organism evidence="2 3">
    <name type="scientific">Nakaseomyces bracarensis</name>
    <dbReference type="NCBI Taxonomy" id="273131"/>
    <lineage>
        <taxon>Eukaryota</taxon>
        <taxon>Fungi</taxon>
        <taxon>Dikarya</taxon>
        <taxon>Ascomycota</taxon>
        <taxon>Saccharomycotina</taxon>
        <taxon>Saccharomycetes</taxon>
        <taxon>Saccharomycetales</taxon>
        <taxon>Saccharomycetaceae</taxon>
        <taxon>Nakaseomyces</taxon>
    </lineage>
</organism>